<reference evidence="2 3" key="1">
    <citation type="journal article" date="2019" name="Int. J. Syst. Evol. Microbiol.">
        <title>The Global Catalogue of Microorganisms (GCM) 10K type strain sequencing project: providing services to taxonomists for standard genome sequencing and annotation.</title>
        <authorList>
            <consortium name="The Broad Institute Genomics Platform"/>
            <consortium name="The Broad Institute Genome Sequencing Center for Infectious Disease"/>
            <person name="Wu L."/>
            <person name="Ma J."/>
        </authorList>
    </citation>
    <scope>NUCLEOTIDE SEQUENCE [LARGE SCALE GENOMIC DNA]</scope>
    <source>
        <strain evidence="2 3">JCM 14330</strain>
    </source>
</reference>
<evidence type="ECO:0000313" key="2">
    <source>
        <dbReference type="EMBL" id="GAA0513977.1"/>
    </source>
</evidence>
<gene>
    <name evidence="2" type="ORF">GCM10009097_34240</name>
</gene>
<dbReference type="RefSeq" id="WP_343927912.1">
    <property type="nucleotide sequence ID" value="NZ_BAAAEN010000013.1"/>
</dbReference>
<accession>A0ABN1C8G4</accession>
<name>A0ABN1C8G4_9BURK</name>
<sequence length="705" mass="76763">MEHAWQFFRAGGVDQVSIRSGADVCHLDQLDQKLWVALACPTRGIEFDPRTLDLIDTDADGRIRPPELLAACRWTCERLRDPDRLLQGGDTLALDALSNGEAGMQLAEEARHILQLLGKPGDTIGLADVADRSRLLAAMRFNGDGVITEDTAEAPAVRAAIRRIMETHGGVEGLDGKPGTDRARADAFFAEAAAIRQWRDKVSGDRSVVPLGDDTPAAIQAVNAVQAKIEDYYARCRLAGYDRRAASALNPSQEEYRKLYDEALTLGSDHIARLPLAAIAADRPLPLRDGVNPAWAQALETFRTRAAEPLLGTPLDTLPEPAWRQLMARLEPARNWLAAKPQTRLDAVAVADLMAMLEDGTEAAVKSLLDADEKIEPRTTRMGDLEKLLRFQRDLAHLLDNFVSFKDFYRREGAIFQAGTLYLDARSCELTVRVEDAARHAALAGLAKAYLVYCDCRRQAEKITIVAAVTAGDVDFLFVGRNGVFYDRQGRDWDATIVKIIENPTSIAQAFFSPYKKFVRMIEEQVARRAAASDEAAQGKLGSLAANLVTADRKDGTARPATPGKVDVGTVAALGVALGSISTVLVAVFTKFVDLGWWIPVALLGIVLSISGPSVLIAWLKLRQRSLGPLLDASGWAINGRMKINVKLGGSLSRMARIPPDAGRNLRDPFAERHGKAWGLAIVLALVALAWLAWRAGLLDTVPAI</sequence>
<feature type="transmembrane region" description="Helical" evidence="1">
    <location>
        <begin position="595"/>
        <end position="620"/>
    </location>
</feature>
<organism evidence="2 3">
    <name type="scientific">Pigmentiphaga daeguensis</name>
    <dbReference type="NCBI Taxonomy" id="414049"/>
    <lineage>
        <taxon>Bacteria</taxon>
        <taxon>Pseudomonadati</taxon>
        <taxon>Pseudomonadota</taxon>
        <taxon>Betaproteobacteria</taxon>
        <taxon>Burkholderiales</taxon>
        <taxon>Alcaligenaceae</taxon>
        <taxon>Pigmentiphaga</taxon>
    </lineage>
</organism>
<keyword evidence="3" id="KW-1185">Reference proteome</keyword>
<proteinExistence type="predicted"/>
<evidence type="ECO:0000313" key="3">
    <source>
        <dbReference type="Proteomes" id="UP001501706"/>
    </source>
</evidence>
<feature type="transmembrane region" description="Helical" evidence="1">
    <location>
        <begin position="568"/>
        <end position="589"/>
    </location>
</feature>
<dbReference type="Proteomes" id="UP001501706">
    <property type="component" value="Unassembled WGS sequence"/>
</dbReference>
<feature type="transmembrane region" description="Helical" evidence="1">
    <location>
        <begin position="677"/>
        <end position="694"/>
    </location>
</feature>
<evidence type="ECO:0008006" key="4">
    <source>
        <dbReference type="Google" id="ProtNLM"/>
    </source>
</evidence>
<protein>
    <recommendedName>
        <fullName evidence="4">EF-hand domain-containing protein</fullName>
    </recommendedName>
</protein>
<keyword evidence="1" id="KW-0472">Membrane</keyword>
<comment type="caution">
    <text evidence="2">The sequence shown here is derived from an EMBL/GenBank/DDBJ whole genome shotgun (WGS) entry which is preliminary data.</text>
</comment>
<keyword evidence="1" id="KW-1133">Transmembrane helix</keyword>
<dbReference type="EMBL" id="BAAAEN010000013">
    <property type="protein sequence ID" value="GAA0513977.1"/>
    <property type="molecule type" value="Genomic_DNA"/>
</dbReference>
<evidence type="ECO:0000256" key="1">
    <source>
        <dbReference type="SAM" id="Phobius"/>
    </source>
</evidence>
<keyword evidence="1" id="KW-0812">Transmembrane</keyword>